<keyword evidence="2" id="KW-1133">Transmembrane helix</keyword>
<dbReference type="Gene3D" id="3.30.700.10">
    <property type="entry name" value="Glycoprotein, Type 4 Pilin"/>
    <property type="match status" value="1"/>
</dbReference>
<keyword evidence="2" id="KW-0812">Transmembrane</keyword>
<keyword evidence="4" id="KW-0614">Plasmid</keyword>
<evidence type="ECO:0000313" key="5">
    <source>
        <dbReference type="Proteomes" id="UP000019439"/>
    </source>
</evidence>
<organism evidence="4 5">
    <name type="scientific">Yersinia similis</name>
    <dbReference type="NCBI Taxonomy" id="367190"/>
    <lineage>
        <taxon>Bacteria</taxon>
        <taxon>Pseudomonadati</taxon>
        <taxon>Pseudomonadota</taxon>
        <taxon>Gammaproteobacteria</taxon>
        <taxon>Enterobacterales</taxon>
        <taxon>Yersiniaceae</taxon>
        <taxon>Yersinia</taxon>
    </lineage>
</organism>
<dbReference type="Pfam" id="PF04917">
    <property type="entry name" value="Shufflon_N"/>
    <property type="match status" value="1"/>
</dbReference>
<dbReference type="Proteomes" id="UP000019439">
    <property type="component" value="Plasmid unnamed"/>
</dbReference>
<keyword evidence="5" id="KW-1185">Reference proteome</keyword>
<evidence type="ECO:0000256" key="1">
    <source>
        <dbReference type="ARBA" id="ARBA00004370"/>
    </source>
</evidence>
<reference evidence="4 5" key="1">
    <citation type="journal article" date="2014" name="Genome Announc.">
        <title>Genome Sequence of Yersinia similis Y228T, a Member of the Yersinia pseudotuberculosis Complex.</title>
        <authorList>
            <person name="Sprague L.D."/>
            <person name="Neubauer H."/>
        </authorList>
    </citation>
    <scope>NUCLEOTIDE SEQUENCE [LARGE SCALE GENOMIC DNA]</scope>
    <source>
        <strain evidence="4 5">228</strain>
    </source>
</reference>
<feature type="domain" description="Bacterial shufflon protein N-terminal" evidence="3">
    <location>
        <begin position="41"/>
        <end position="344"/>
    </location>
</feature>
<sequence>MKKQNSLPVSVHQGVLAIELMIVLVIIMLAAIYAYPRYTQYMEEMEWGVEASNMTTVGSAAKSYIRDNRDTLVSQVTGGTPVTVTSAQLQQEGYLPIGFSLQNIAAQTYMVAIARDPAFNRKLVAFVLTEGGQTFSYKALRYIALKIEGSGGYVWTDNIAVGAVGGWEKNLTTFGLAAESGRPLTWLSSDILGTDTQESDRLYRYEVGGRPDLNRMHTNIDLNKNNLNNVKDINAETGTFSETVTAEGDIKSNTGWLITQSGKGWLNEEHGGGFYMNDNDWIRTVNNKGIYTGGQLRGGSVHAEGRLGTDEFLQLNKVMIAGQACEIGTLTRDTEGAPLFCQAGIWTSIGGGGMSRAGVNNLDVVSNGSYKVLLVTVSSLFNPADGSHTGSADFNVYVDGGLVGVVSTRIQVNKSGSNGHYWGYQNFGVAQKQLAVNVKSNSRITVTLANSAYHNTSDVRIDLTS</sequence>
<protein>
    <submittedName>
        <fullName evidence="4">Shufflon protein</fullName>
    </submittedName>
</protein>
<feature type="transmembrane region" description="Helical" evidence="2">
    <location>
        <begin position="15"/>
        <end position="35"/>
    </location>
</feature>
<dbReference type="GeneID" id="96666339"/>
<dbReference type="EMBL" id="CP007231">
    <property type="protein sequence ID" value="AHK22105.1"/>
    <property type="molecule type" value="Genomic_DNA"/>
</dbReference>
<comment type="subcellular location">
    <subcellularLocation>
        <location evidence="1">Membrane</location>
    </subcellularLocation>
</comment>
<evidence type="ECO:0000259" key="3">
    <source>
        <dbReference type="Pfam" id="PF04917"/>
    </source>
</evidence>
<proteinExistence type="predicted"/>
<keyword evidence="2" id="KW-0472">Membrane</keyword>
<evidence type="ECO:0000256" key="2">
    <source>
        <dbReference type="SAM" id="Phobius"/>
    </source>
</evidence>
<dbReference type="InterPro" id="IPR045584">
    <property type="entry name" value="Pilin-like"/>
</dbReference>
<dbReference type="InterPro" id="IPR007001">
    <property type="entry name" value="Shufflon_N"/>
</dbReference>
<dbReference type="SUPFAM" id="SSF54523">
    <property type="entry name" value="Pili subunits"/>
    <property type="match status" value="1"/>
</dbReference>
<evidence type="ECO:0000313" key="4">
    <source>
        <dbReference type="EMBL" id="AHK22105.1"/>
    </source>
</evidence>
<accession>A0ABM5Q4J5</accession>
<name>A0ABM5Q4J5_9GAMM</name>
<dbReference type="RefSeq" id="WP_025384548.1">
    <property type="nucleotide sequence ID" value="NZ_CGBP01000026.1"/>
</dbReference>
<geneLocation type="plasmid" evidence="5"/>
<gene>
    <name evidence="4" type="ORF">BF17_00325</name>
</gene>